<dbReference type="GO" id="GO:0005886">
    <property type="term" value="C:plasma membrane"/>
    <property type="evidence" value="ECO:0007669"/>
    <property type="project" value="TreeGrafter"/>
</dbReference>
<dbReference type="PANTHER" id="PTHR30618">
    <property type="entry name" value="NCS1 FAMILY PURINE/PYRIMIDINE TRANSPORTER"/>
    <property type="match status" value="1"/>
</dbReference>
<organism evidence="7 8">
    <name type="scientific">Alteribacillus iranensis</name>
    <dbReference type="NCBI Taxonomy" id="930128"/>
    <lineage>
        <taxon>Bacteria</taxon>
        <taxon>Bacillati</taxon>
        <taxon>Bacillota</taxon>
        <taxon>Bacilli</taxon>
        <taxon>Bacillales</taxon>
        <taxon>Bacillaceae</taxon>
        <taxon>Alteribacillus</taxon>
    </lineage>
</organism>
<keyword evidence="8" id="KW-1185">Reference proteome</keyword>
<dbReference type="CDD" id="cd10323">
    <property type="entry name" value="SLC-NCS1sbd"/>
    <property type="match status" value="1"/>
</dbReference>
<proteinExistence type="inferred from homology"/>
<comment type="subcellular location">
    <subcellularLocation>
        <location evidence="1">Membrane</location>
        <topology evidence="1">Multi-pass membrane protein</topology>
    </subcellularLocation>
</comment>
<evidence type="ECO:0000256" key="2">
    <source>
        <dbReference type="ARBA" id="ARBA00008974"/>
    </source>
</evidence>
<feature type="transmembrane region" description="Helical" evidence="6">
    <location>
        <begin position="128"/>
        <end position="151"/>
    </location>
</feature>
<feature type="transmembrane region" description="Helical" evidence="6">
    <location>
        <begin position="427"/>
        <end position="444"/>
    </location>
</feature>
<keyword evidence="3 6" id="KW-0812">Transmembrane</keyword>
<feature type="transmembrane region" description="Helical" evidence="6">
    <location>
        <begin position="253"/>
        <end position="280"/>
    </location>
</feature>
<dbReference type="InterPro" id="IPR045225">
    <property type="entry name" value="Uracil/uridine/allantoin_perm"/>
</dbReference>
<evidence type="ECO:0000313" key="7">
    <source>
        <dbReference type="EMBL" id="SFE58038.1"/>
    </source>
</evidence>
<feature type="transmembrane region" description="Helical" evidence="6">
    <location>
        <begin position="56"/>
        <end position="80"/>
    </location>
</feature>
<feature type="transmembrane region" description="Helical" evidence="6">
    <location>
        <begin position="163"/>
        <end position="182"/>
    </location>
</feature>
<dbReference type="EMBL" id="FONT01000002">
    <property type="protein sequence ID" value="SFE58038.1"/>
    <property type="molecule type" value="Genomic_DNA"/>
</dbReference>
<gene>
    <name evidence="7" type="ORF">SAMN05192532_102434</name>
</gene>
<dbReference type="Pfam" id="PF02133">
    <property type="entry name" value="Transp_cyt_pur"/>
    <property type="match status" value="1"/>
</dbReference>
<evidence type="ECO:0000256" key="3">
    <source>
        <dbReference type="ARBA" id="ARBA00022692"/>
    </source>
</evidence>
<protein>
    <submittedName>
        <fullName evidence="7">Nucleobase:cation symporter-1, NCS1 family</fullName>
    </submittedName>
</protein>
<feature type="transmembrane region" description="Helical" evidence="6">
    <location>
        <begin position="292"/>
        <end position="312"/>
    </location>
</feature>
<name>A0A1I2BQB4_9BACI</name>
<dbReference type="Proteomes" id="UP000199516">
    <property type="component" value="Unassembled WGS sequence"/>
</dbReference>
<feature type="transmembrane region" description="Helical" evidence="6">
    <location>
        <begin position="212"/>
        <end position="232"/>
    </location>
</feature>
<evidence type="ECO:0000256" key="5">
    <source>
        <dbReference type="ARBA" id="ARBA00023136"/>
    </source>
</evidence>
<evidence type="ECO:0000256" key="1">
    <source>
        <dbReference type="ARBA" id="ARBA00004141"/>
    </source>
</evidence>
<evidence type="ECO:0000256" key="6">
    <source>
        <dbReference type="SAM" id="Phobius"/>
    </source>
</evidence>
<dbReference type="GO" id="GO:0015205">
    <property type="term" value="F:nucleobase transmembrane transporter activity"/>
    <property type="evidence" value="ECO:0007669"/>
    <property type="project" value="TreeGrafter"/>
</dbReference>
<keyword evidence="4 6" id="KW-1133">Transmembrane helix</keyword>
<evidence type="ECO:0000256" key="4">
    <source>
        <dbReference type="ARBA" id="ARBA00022989"/>
    </source>
</evidence>
<feature type="transmembrane region" description="Helical" evidence="6">
    <location>
        <begin position="361"/>
        <end position="383"/>
    </location>
</feature>
<dbReference type="AlphaFoldDB" id="A0A1I2BQB4"/>
<feature type="transmembrane region" description="Helical" evidence="6">
    <location>
        <begin position="23"/>
        <end position="44"/>
    </location>
</feature>
<feature type="transmembrane region" description="Helical" evidence="6">
    <location>
        <begin position="92"/>
        <end position="116"/>
    </location>
</feature>
<feature type="transmembrane region" description="Helical" evidence="6">
    <location>
        <begin position="333"/>
        <end position="355"/>
    </location>
</feature>
<evidence type="ECO:0000313" key="8">
    <source>
        <dbReference type="Proteomes" id="UP000199516"/>
    </source>
</evidence>
<feature type="transmembrane region" description="Helical" evidence="6">
    <location>
        <begin position="404"/>
        <end position="421"/>
    </location>
</feature>
<sequence>MENKDQRLRSPDLFPIGSAERNIGTFGFAIMWVGMAVVLAAFAMGGDGVVTLPLGWVIVASLIGCFLIGLVITIVGDIGVEHGLSFPVYMRAPFGTSGTHIPSIVRAITASIWFGINTYFGSTAMNGILNILTGFDNWVLCFAIFATVQIINTAIGIKAIERFADVAAPIIILISIWIYYVLSGQAASNGTNVWSIEAVEAPATTGVEVFNGFMLVILAVLGFWSTLGNDIPSISRFIKGPKHERNWFKRNKGTIVGTLITMPIVQTFMVAIGGVSYIALGNYDPVVALQESASGLVLAILLLMIILAQWSTNTAANVVPAATIFSNVGGPKVPFYVGVVIAGIVGTLAQPWALFSVLSPFLLYSGAILSGVIGILIVDYYIIRKRRVNVPDLYRSEGQYRYNNGVNLAGYISWILGGGLALIFVNYSFFVGFFVSAIAYYFLAKHWYFRKFKQAEVEDPDDEKYLALTVGKDWVIDEKDDSEKDNIASV</sequence>
<accession>A0A1I2BQB4</accession>
<dbReference type="InterPro" id="IPR001248">
    <property type="entry name" value="Pur-cyt_permease"/>
</dbReference>
<dbReference type="OrthoDB" id="9780088at2"/>
<reference evidence="7 8" key="1">
    <citation type="submission" date="2016-10" db="EMBL/GenBank/DDBJ databases">
        <authorList>
            <person name="de Groot N.N."/>
        </authorList>
    </citation>
    <scope>NUCLEOTIDE SEQUENCE [LARGE SCALE GENOMIC DNA]</scope>
    <source>
        <strain evidence="7 8">DSM 23995</strain>
    </source>
</reference>
<dbReference type="Gene3D" id="1.10.4160.10">
    <property type="entry name" value="Hydantoin permease"/>
    <property type="match status" value="1"/>
</dbReference>
<dbReference type="RefSeq" id="WP_091658987.1">
    <property type="nucleotide sequence ID" value="NZ_FONT01000002.1"/>
</dbReference>
<dbReference type="STRING" id="930128.SAMN05192532_102434"/>
<dbReference type="PANTHER" id="PTHR30618:SF0">
    <property type="entry name" value="PURINE-URACIL PERMEASE NCS1"/>
    <property type="match status" value="1"/>
</dbReference>
<comment type="similarity">
    <text evidence="2">Belongs to the purine-cytosine permease (2.A.39) family.</text>
</comment>
<keyword evidence="5 6" id="KW-0472">Membrane</keyword>